<gene>
    <name evidence="2" type="ORF">DUNSADRAFT_17668</name>
</gene>
<proteinExistence type="predicted"/>
<keyword evidence="3" id="KW-1185">Reference proteome</keyword>
<evidence type="ECO:0008006" key="4">
    <source>
        <dbReference type="Google" id="ProtNLM"/>
    </source>
</evidence>
<dbReference type="EMBL" id="MU070309">
    <property type="protein sequence ID" value="KAF5828398.1"/>
    <property type="molecule type" value="Genomic_DNA"/>
</dbReference>
<sequence>MVNTARIVSAEGGSLVERQTSAVLGDIKKLTAQIQAAVGTDATSLEEVMMRMAKAVETDAVETLTMTVGTQRRAVLEAVAFGTFLRDVESWVDTEYQLLTPLPPPKLPPGGMGGLGGPGVGGGGSPKGGDTPDALV</sequence>
<evidence type="ECO:0000256" key="1">
    <source>
        <dbReference type="SAM" id="MobiDB-lite"/>
    </source>
</evidence>
<comment type="caution">
    <text evidence="2">The sequence shown here is derived from an EMBL/GenBank/DDBJ whole genome shotgun (WGS) entry which is preliminary data.</text>
</comment>
<feature type="region of interest" description="Disordered" evidence="1">
    <location>
        <begin position="100"/>
        <end position="136"/>
    </location>
</feature>
<protein>
    <recommendedName>
        <fullName evidence="4">Encoded protein</fullName>
    </recommendedName>
</protein>
<dbReference type="PANTHER" id="PTHR31808:SF4">
    <property type="entry name" value="LIGASE, PUTATIVE (DUF760)-RELATED"/>
    <property type="match status" value="1"/>
</dbReference>
<name>A0ABQ7G1B4_DUNSA</name>
<dbReference type="InterPro" id="IPR038925">
    <property type="entry name" value="At3g17800-like"/>
</dbReference>
<accession>A0ABQ7G1B4</accession>
<dbReference type="Proteomes" id="UP000815325">
    <property type="component" value="Unassembled WGS sequence"/>
</dbReference>
<evidence type="ECO:0000313" key="3">
    <source>
        <dbReference type="Proteomes" id="UP000815325"/>
    </source>
</evidence>
<feature type="compositionally biased region" description="Gly residues" evidence="1">
    <location>
        <begin position="110"/>
        <end position="127"/>
    </location>
</feature>
<reference evidence="2" key="1">
    <citation type="submission" date="2017-08" db="EMBL/GenBank/DDBJ databases">
        <authorList>
            <person name="Polle J.E."/>
            <person name="Barry K."/>
            <person name="Cushman J."/>
            <person name="Schmutz J."/>
            <person name="Tran D."/>
            <person name="Hathwaick L.T."/>
            <person name="Yim W.C."/>
            <person name="Jenkins J."/>
            <person name="Mckie-Krisberg Z.M."/>
            <person name="Prochnik S."/>
            <person name="Lindquist E."/>
            <person name="Dockter R.B."/>
            <person name="Adam C."/>
            <person name="Molina H."/>
            <person name="Bunkerborg J."/>
            <person name="Jin E."/>
            <person name="Buchheim M."/>
            <person name="Magnuson J."/>
        </authorList>
    </citation>
    <scope>NUCLEOTIDE SEQUENCE</scope>
    <source>
        <strain evidence="2">CCAP 19/18</strain>
    </source>
</reference>
<evidence type="ECO:0000313" key="2">
    <source>
        <dbReference type="EMBL" id="KAF5828398.1"/>
    </source>
</evidence>
<dbReference type="PANTHER" id="PTHR31808">
    <property type="entry name" value="EXPRESSED PROTEIN"/>
    <property type="match status" value="1"/>
</dbReference>
<organism evidence="2 3">
    <name type="scientific">Dunaliella salina</name>
    <name type="common">Green alga</name>
    <name type="synonym">Protococcus salinus</name>
    <dbReference type="NCBI Taxonomy" id="3046"/>
    <lineage>
        <taxon>Eukaryota</taxon>
        <taxon>Viridiplantae</taxon>
        <taxon>Chlorophyta</taxon>
        <taxon>core chlorophytes</taxon>
        <taxon>Chlorophyceae</taxon>
        <taxon>CS clade</taxon>
        <taxon>Chlamydomonadales</taxon>
        <taxon>Dunaliellaceae</taxon>
        <taxon>Dunaliella</taxon>
    </lineage>
</organism>